<dbReference type="RefSeq" id="WP_025084951.1">
    <property type="nucleotide sequence ID" value="NZ_AZES01000058.1"/>
</dbReference>
<organism evidence="1 2">
    <name type="scientific">Companilactobacillus paralimentarius DSM 13238 = JCM 10415</name>
    <dbReference type="NCBI Taxonomy" id="1122151"/>
    <lineage>
        <taxon>Bacteria</taxon>
        <taxon>Bacillati</taxon>
        <taxon>Bacillota</taxon>
        <taxon>Bacilli</taxon>
        <taxon>Lactobacillales</taxon>
        <taxon>Lactobacillaceae</taxon>
        <taxon>Companilactobacillus</taxon>
    </lineage>
</organism>
<protein>
    <submittedName>
        <fullName evidence="1">Uncharacterized protein</fullName>
    </submittedName>
</protein>
<gene>
    <name evidence="1" type="ORF">FD33_GL002199</name>
</gene>
<proteinExistence type="predicted"/>
<reference evidence="1 2" key="1">
    <citation type="journal article" date="2015" name="Genome Announc.">
        <title>Expanding the biotechnology potential of lactobacilli through comparative genomics of 213 strains and associated genera.</title>
        <authorList>
            <person name="Sun Z."/>
            <person name="Harris H.M."/>
            <person name="McCann A."/>
            <person name="Guo C."/>
            <person name="Argimon S."/>
            <person name="Zhang W."/>
            <person name="Yang X."/>
            <person name="Jeffery I.B."/>
            <person name="Cooney J.C."/>
            <person name="Kagawa T.F."/>
            <person name="Liu W."/>
            <person name="Song Y."/>
            <person name="Salvetti E."/>
            <person name="Wrobel A."/>
            <person name="Rasinkangas P."/>
            <person name="Parkhill J."/>
            <person name="Rea M.C."/>
            <person name="O'Sullivan O."/>
            <person name="Ritari J."/>
            <person name="Douillard F.P."/>
            <person name="Paul Ross R."/>
            <person name="Yang R."/>
            <person name="Briner A.E."/>
            <person name="Felis G.E."/>
            <person name="de Vos W.M."/>
            <person name="Barrangou R."/>
            <person name="Klaenhammer T.R."/>
            <person name="Caufield P.W."/>
            <person name="Cui Y."/>
            <person name="Zhang H."/>
            <person name="O'Toole P.W."/>
        </authorList>
    </citation>
    <scope>NUCLEOTIDE SEQUENCE [LARGE SCALE GENOMIC DNA]</scope>
    <source>
        <strain evidence="1 2">DSM 13238</strain>
    </source>
</reference>
<dbReference type="OrthoDB" id="3193269at2"/>
<keyword evidence="2" id="KW-1185">Reference proteome</keyword>
<comment type="caution">
    <text evidence="1">The sequence shown here is derived from an EMBL/GenBank/DDBJ whole genome shotgun (WGS) entry which is preliminary data.</text>
</comment>
<sequence length="154" mass="17844">METFYRTVEELKKLSDDNKLADLLWHHEHGMVKIDHSDSEYMSWKNSLPVLLNVLYNSGLSNLVMVLEYETPLGARIDAVLLGYNHKHGDQIMLFELKQWSRIKSTNNLSVVQVSVGINAQGKRIWDPRLHPLQQLLTYEKHLKQVVIDLPALK</sequence>
<evidence type="ECO:0000313" key="2">
    <source>
        <dbReference type="Proteomes" id="UP000051908"/>
    </source>
</evidence>
<dbReference type="Proteomes" id="UP000051908">
    <property type="component" value="Unassembled WGS sequence"/>
</dbReference>
<name>A0A0R1PQ96_9LACO</name>
<evidence type="ECO:0000313" key="1">
    <source>
        <dbReference type="EMBL" id="KRL31219.1"/>
    </source>
</evidence>
<dbReference type="EMBL" id="AZES01000058">
    <property type="protein sequence ID" value="KRL31219.1"/>
    <property type="molecule type" value="Genomic_DNA"/>
</dbReference>
<accession>A0A0R1PQ96</accession>
<dbReference type="PATRIC" id="fig|1122151.5.peg.2271"/>
<dbReference type="GeneID" id="96667853"/>
<dbReference type="AlphaFoldDB" id="A0A0R1PQ96"/>